<evidence type="ECO:0000256" key="1">
    <source>
        <dbReference type="ARBA" id="ARBA00001957"/>
    </source>
</evidence>
<feature type="domain" description="Carrier" evidence="5">
    <location>
        <begin position="3725"/>
        <end position="3799"/>
    </location>
</feature>
<dbReference type="EMBL" id="BJOU01000019">
    <property type="protein sequence ID" value="GED99413.1"/>
    <property type="molecule type" value="Genomic_DNA"/>
</dbReference>
<dbReference type="SMART" id="SM00823">
    <property type="entry name" value="PKS_PP"/>
    <property type="match status" value="5"/>
</dbReference>
<sequence>MTAQEGESVSQPVAPPALVFGDRRVSYPEFDARVAVLARELIGRGVGPEVAVAVVIPRSVELLVALHAVVAAGGQFVPIAGDAPADRTAKMLATAQVALALVPDGPVPPALAGIEGLEVQAVRTDEPADLTAAPVTDADRRRPLRPTDAAYTLFTSGSTGEPKGVTVEHAAIVNRLAWMRDWRSLDGSDVFVQKTPITFDVSVPELFLPAILRATLVIAEPGRHGDPGYLHELIRREQITVVHFVPSMAAAFLDVLGERIGELTSVRMLFASGEALPPPVAQELLRRFAGAQLFNLYGPTEAAVEDIVAQVRPGDATVPIGAPVPGTSAYILDDYLQWVPPGTPGELYLGGVQIARGYARQPALTAERFIADPFGEPGARLYRTGDLVRWTGAGQIEYLGRTDFQVKLRGQRIELGEIESAIAGAPGVVHAAATVTEAPGGGDFLVAYVAPATVDLDAVKAHTAAALPEYMRPSLWTLLTDVTLGSAGKLDRKALPEPDFDALAGEYVAPQTDAERAVAEVFAEVLGVDRIGVTDVFFDIGGTSLSAMRAVARAGEALGVELSVRDLFAAPTVRDLVRAAGSADTALAPIVRAEPRPARIPLTFAQQRMWFINQLDPAAPTYNIAAVLRGRGRLDEAALHAALVDVVTRHEVLRTTFPADDGVPYQRIIPADEAAAGLDWAVVTTETELLSAATTGFDVAHHTPLRVRLWRVDSDEFVLAVVAHHIGADGESMRPLIGDLVVAYEARHAGAAPAFAPLPVQVADFALWQHQTLGSPDDPDSVIGRQLQYWRTRLDGAPDVLDLPADRVRPTVASHRGATLGFDIPGPLAQRIAAFARSRSATPFMVAHAAVAVLLSRLGGTDDVSVATPVAGRGQAVLDPLVGMFVNTVVLRTRTDSGESFDEVLDRVKRGDLDAFAHADAPFEAVVEAVDPVRSEAFGPLAQVVLAVTEAAGDRLSVDLGDLVLGEVELDEVPAPYDLGVYVDVADDGSAPWRGTLVYATDLFDADRVAAFARRLVTLLDAVTADPAAPVGDVDLLADEEKAWLAGLPAPVRPAAATGTLVDVFAASAAAHPDSVAVRAGGTALTYAEVDARSEAIAAGLEAAGVRRGDLVGLATARSADLVSSILGILKSGAGYLPLDLTNPVDRLGFILGDAAVPVVLVDASTAHHPLWADSAVAARTLDVDDLVAEHAGAVRQPVAVPEQSRAYVIYTSGSTGEPKGVEVTHGDVVALMAACADDFDLRSDDVWTLFHSYAFDFAVWEMWGALASGASVVIVDREIARDADAFVGLLADEQVTVLSLTPSAFYQFIDARRDHPDRALALRYLVFGGEELRFEQVRRWFDEFPARGDDDPQLVNMYGITETTVHVSFRPIDRTSVSAADPSFIGRPLSSLAIHLLDDRLRPVPDGVVGEMYVAGEQLAQGYLRRPGLTSTRFVANPFAGGGAASRLYRTGDLARRRGDDVEYLGRADGQVQLRGFRIEYGEVEAALLAAPGVRGAAASVVVDPHRGDLLVGYVTVDPGAPVDPAQVREAAAAAVPRYMVPDLVMVVDRLPLTGNGKLDRKALPKADFNTAPTEYEAPATPAEEAVAAVFAEVLGVDQVSVTESFFDVGGNSLSAMRIVARAGAALDVDFSARDLFDAPTVRDLVKLSADRVPALGAIEAVSPRPQRIPLSFAQQRMWFINRLDADSPAYNIPAVLRLTGPLDVEALRGALVDVVTRHEVLRTTFPDVDGTAYQRIDAAAEVGDRLDWAVVDTEDQVIAAATTGFDLAAGWPIRARLWRDPAAADEHLLAVVLHHIAADGESIAPLVGDLVTAYTARTGGASAPLRPLPVQFADYAIWQHRVLGSPSDETSVVRRQLAYWSEQLAGLPELLELPTDHPRPAASSGRGARIDFTVPAPVAASVARLARSRGATPFMVVHTALAALLARMSGTADIAIGTPVAGRGQEVLEPLVGMFVNTLVLRTPVRARATLGELLDDVREVDTAAFAHADVPFEMLVDELDPVRSTAFEPFTQVWLSFVADPGGAVGSLPLGAGVSATPVDTGDVPAKVDLLVGVTQAGTEDTGTAGTGTGGWSGWIDYAVDLFEPATVERLADGLIRLLAALADEPDTPVARVGVLTADESARLVPATGGPAVEPVVLREVFADAARRWPDRTAVVDGTGTALTYAELDRRSNRLARWLAARGAVPETAVALALPRSAELLVAIWAVAKTGAAYVPIDPDYPADRVAGMVADCGAMLGLTTGAARPGLPAGVVDWSVPAELGDELAALDEAPLTTAESVPVAADNLAYLIFTSGSTGRPKGVAVTHTGLANFAAQESARLDAGDAPVVLGFASPSFDASVLEYLLAVRNGGTLAYRPVDAVGGTRLAGFMAAHRVTHTFLTPTVLSTLDPEAVPDLAGLAVGGEAVPGSVVQRWAPHTAVHNLYGPTETTIGITISAPMAPGQPVRLGPPIGGVGLVVLDANLAPAPVGALGELYVLGSALSRGYTGDPGLTASRFVAAPSGLGAPGARMYRTGDLVRWVRVGDDYVVEYAGRGDGQVKMRGLRIETGEIESVLADYPGVESAAVFGTGAEGLGSQPVTALAGFVVADPGLDTAALKAFAGTRLPAFMVPATLTVIDHLPRTPVGKLDVAALPVPVPTAGEYVEPRGRAETVIAAAVAEILGLDRVGADDAFFDVGGNSLSAMRLVNRIADDLGVEVSIRDVFEAPTVRQLAAALGGRGQAVRPVAAVSPRPVRIPLSFAQRRMWFINTLDPASPAYNIPLVLRLTGDLDVPALRAAVADVVRRHEVLRTTVEAENGTPYQRIADAGAVEGNLDWAVVASRDEFDAAAMAGFDVAAQWPIRARVLAVGPREHLVAIVVHHIAADGESMAPLLTDLLTAYDARAAGTEPGTAAPAVQFADFAIWQHDALGAGFDPATGAPVPGTPETVIGRQLEYWTKALAGLPDVLDLPGDRPRPPVASGRGRRFDFEIDPAIGRRVADVAAQLGATPFIVAHAALAVVLARLSATDDIAVATPVAGRGQRDLEPLVGMFVNTLVLRARVSPSMSFGDLVRQIRDTDLDAFAHADVPFEAVVDAVDPVRSEAFAPLAQVMLSFDPAAGTAALETGGLGIEPVDVDSTPAQQDLLLAVSTSDDRAWSGSLVYATDLFDESTASRFAQRFVRALGELTGDLTAAVGDAALASPAEQSAILADSAGAAVAVADATIADAVAAQIAATPDAVALAYEGRDMTYREFGDRIGELADRLVDAGVGPERAVGLCLPRGPELMIAVHAVLAAGGQYVPIDTAAPADRAATMVATAGVAVLLVPVGDPPAPLAGLDPAVRRITVDASAAPDVSAASESAEAPEVSAGAVRRRARQHPDNAAYTLFTSGSTGEPKGVTVSHRSVLNRLRWGLDAFAWSAGDRVILKTPYTFDVSVPELMGPVMSGATVVIARPDGHRDPEYIADLIESSRATSVHFVPSMLSVFLEVIDDRQLARLTSVKWLFASGEALTSAQVRAARTALPQTSVHNLFGPTEAAVEVSWSDVSRVPDPVTIGRPVWNTTLMVLDARLRPVPVGVPGELYLGGVQVARGYADRPGLTAERFVADPFGEPGSRLYRTGDLVRRTVDGEVEYLGRTDFQVKLRGQRVELGEIEAAMSAAPGVVHVAATVATAPGGGEFLVGYVAPADVDLDEVAAVVAARVPEYMRPSVWVPLDDVVLGSAGKLDRKALPEPDFTSLGGEYAAPETSTEQALAAAIAGLLGVDRVSVTDSFFALGGDSIMSIQLASAARGAGVVLTPRDIFEHRTVRAMARAVDAGLDRAPMLAEPPGGPAGLTPLPPVVRWMIDAAADGSFDDFNQSIVLIAPDALTPDHLDEMVSALIRVHPMLSARLDDSAGGWRLTTGADAVPDRAGETVVEAAVGTPAFEQALVDAHAQAARRLAPARGALVQTALVRGLDGARLVVVAHHLAVDAVSWPMLVGDLAAQWARVSSGQPVPITAEHTSARSWFTALDERRDEVAAELDYWLARSPQRGTVLAVGDDGGTVRWRSTAALETSLPGDLVGPLLTSVPAAFGQANTADVLLGALARAVRSWQAARGIDDEAPITVLSEGHGRYEDVLETGADPRRADLSRTVGWFTSIAPLRLDPGRDVVHAVKTAKEERLGRTADGLGYGLLRYADDSPLAERPLPAITFNYLGARTAAAADADTVVAMMPDPHAPALPGSIAGELDMMSPLTINAVAGAGADGPMLTADIRYPVSMLGVEEVRDLVARWTAELRQLVEAVAAADPGLSPSDVPGALVTQADLDAIAAGHPGADVWGLSPLQRGLYFHSVVAASTGAPDVYVVSALLRLAGELDLDRLHAAAAGLLDAHPVLRSAFVTTGSGAQVGVVAPRVGVPWRVVDLGAGAHDEAVHALVDRELADPFDLADAPLLRFVVMRRGEATDVLFVAHHLVLDGWSTPLVFADLLALYTTGSTFTPSGAGRAGFKDYLRSIARRDTRRGLDVWRRVLDPASGPTLIAPGARVEADALPASLRVPVPAALAAAVDRAARTAGVTVSTLLQAAWALFLSQRTGNRVVTFGETVSGRPADIDGIDTVVGLFINTLPVVVDVDPDMTLEQIVGRLHDDKVALLDYHFIGLPEIAAVADGVAFDTLVVHESYPVDADGLTAAGTGEHGPRIVDAQFGDATHYPLNMITAGDGDALTVTLKYLPEAFSAAQVGEFGAMVVRLLETLAEAPSTRAGEVSLLDDAGREAALARSRGPVTPVPTGSVADAVAATVAHHPTATALIVGDRQLSYAEFGARVAVLARELIARGIGPDTAVAVCMDRGAEMLVAIHAVVAAGGQYVPIDVETPAARARSMAATAGVRTVLVAPVALPEPVVGLTGADVLTVDASVAVDPATPPIADDERIAPLHPATALYTLFTSGSTGEPKGVTVGHRAVRNRLAWMAEDNGLDAGARFLLKTPYTFDVSVWELFLPFVLGAPLVVARPDGHRDPGYLAGLIAGQSVSVVHFVPSMLSVFADVTGDRLAGLTSLRQIITSGEALPPAVAQQVLAALPQASLINLYGPTEAAVDVTQARVDRGADSVTIGVPVANTTTYVLDARLRPVPVGVAGELYLGGVQVARGYATRPGLTAERFVADPFGGAGDRLYRTGDLVRWNDDGEIEYLGRTDFQVKLRGQRVELGEIEAAIAAAPGVVHAAATVARAPGGGEFLVGYVAPADVDLDAVAAAVAARVPEYMRPGLWVPLERVTLGTSGKLDRKALPAPDFGALAGEYVAPDGALEETIAAVFADVLGVDRASATESFFELGGNSLSAMRLIARLAERDVAVELPRLFEHPSPRDLAQAVRDDLRASGVVVRLRSTGVEPPLFCIHPADGLAWAYGELVGYLPGRPVYGLQNPAVVAGETPMGSIGEFAQRYVAEIKAIAPEGPYHLLGWSLGGVIAFEVARLLRHGGDEVAFLGLMDPAAGSAYTAQVSRAEHDAVVADLRASIDAMAGGLGAADVDPAASTEETIGAQLAAVGAAPGEQVRRMVDALDAGADLLESYEPGRYGGSVLFIRAMRGKGDPSSLVEYWAARVDGQMSVVDADVEHGAMGTAEGFALFGVQIERALNGTLRKYLT</sequence>
<dbReference type="FunFam" id="1.10.1200.10:FF:000005">
    <property type="entry name" value="Nonribosomal peptide synthetase 1"/>
    <property type="match status" value="2"/>
</dbReference>
<dbReference type="CDD" id="cd17643">
    <property type="entry name" value="A_NRPS_Cytc1-like"/>
    <property type="match status" value="1"/>
</dbReference>
<dbReference type="InterPro" id="IPR000873">
    <property type="entry name" value="AMP-dep_synth/lig_dom"/>
</dbReference>
<feature type="domain" description="Carrier" evidence="5">
    <location>
        <begin position="5260"/>
        <end position="5334"/>
    </location>
</feature>
<dbReference type="GO" id="GO:0005737">
    <property type="term" value="C:cytoplasm"/>
    <property type="evidence" value="ECO:0007669"/>
    <property type="project" value="TreeGrafter"/>
</dbReference>
<reference evidence="7" key="1">
    <citation type="submission" date="2019-06" db="EMBL/GenBank/DDBJ databases">
        <title>Gordonia isolated from sludge of a wastewater treatment plant.</title>
        <authorList>
            <person name="Tamura T."/>
            <person name="Aoyama K."/>
            <person name="Kang Y."/>
            <person name="Saito S."/>
            <person name="Akiyama N."/>
            <person name="Yazawa K."/>
            <person name="Gonoi T."/>
            <person name="Mikami Y."/>
        </authorList>
    </citation>
    <scope>NUCLEOTIDE SEQUENCE [LARGE SCALE GENOMIC DNA]</scope>
    <source>
        <strain evidence="7">NBRC 107697</strain>
    </source>
</reference>
<dbReference type="Pfam" id="PF13193">
    <property type="entry name" value="AMP-binding_C"/>
    <property type="match status" value="2"/>
</dbReference>
<evidence type="ECO:0000256" key="2">
    <source>
        <dbReference type="ARBA" id="ARBA00022450"/>
    </source>
</evidence>
<dbReference type="InterPro" id="IPR006162">
    <property type="entry name" value="Ppantetheine_attach_site"/>
</dbReference>
<dbReference type="Gene3D" id="3.40.50.1820">
    <property type="entry name" value="alpha/beta hydrolase"/>
    <property type="match status" value="1"/>
</dbReference>
<dbReference type="Gene3D" id="3.40.50.12780">
    <property type="entry name" value="N-terminal domain of ligase-like"/>
    <property type="match status" value="2"/>
</dbReference>
<feature type="region of interest" description="Disordered" evidence="4">
    <location>
        <begin position="3335"/>
        <end position="3356"/>
    </location>
</feature>
<dbReference type="InterPro" id="IPR010071">
    <property type="entry name" value="AA_adenyl_dom"/>
</dbReference>
<dbReference type="PROSITE" id="PS00012">
    <property type="entry name" value="PHOSPHOPANTETHEINE"/>
    <property type="match status" value="4"/>
</dbReference>
<dbReference type="UniPathway" id="UPA00011"/>
<feature type="domain" description="Carrier" evidence="5">
    <location>
        <begin position="2647"/>
        <end position="2722"/>
    </location>
</feature>
<dbReference type="SUPFAM" id="SSF47336">
    <property type="entry name" value="ACP-like"/>
    <property type="match status" value="5"/>
</dbReference>
<dbReference type="Pfam" id="PF00550">
    <property type="entry name" value="PP-binding"/>
    <property type="match status" value="5"/>
</dbReference>
<dbReference type="FunFam" id="3.40.50.980:FF:000001">
    <property type="entry name" value="Non-ribosomal peptide synthetase"/>
    <property type="match status" value="1"/>
</dbReference>
<dbReference type="SUPFAM" id="SSF56801">
    <property type="entry name" value="Acetyl-CoA synthetase-like"/>
    <property type="match status" value="5"/>
</dbReference>
<dbReference type="FunFam" id="2.30.38.10:FF:000001">
    <property type="entry name" value="Non-ribosomal peptide synthetase PvdI"/>
    <property type="match status" value="3"/>
</dbReference>
<dbReference type="Pfam" id="PF00668">
    <property type="entry name" value="Condensation"/>
    <property type="match status" value="5"/>
</dbReference>
<dbReference type="Gene3D" id="3.30.559.30">
    <property type="entry name" value="Nonribosomal peptide synthetase, condensation domain"/>
    <property type="match status" value="5"/>
</dbReference>
<evidence type="ECO:0000256" key="4">
    <source>
        <dbReference type="SAM" id="MobiDB-lite"/>
    </source>
</evidence>
<dbReference type="FunFam" id="1.10.1200.10:FF:000016">
    <property type="entry name" value="Non-ribosomal peptide synthase"/>
    <property type="match status" value="1"/>
</dbReference>
<dbReference type="InterPro" id="IPR020806">
    <property type="entry name" value="PKS_PP-bd"/>
</dbReference>
<proteinExistence type="predicted"/>
<dbReference type="FunFam" id="3.40.50.12780:FF:000012">
    <property type="entry name" value="Non-ribosomal peptide synthetase"/>
    <property type="match status" value="3"/>
</dbReference>
<dbReference type="NCBIfam" id="TIGR01733">
    <property type="entry name" value="AA-adenyl-dom"/>
    <property type="match status" value="5"/>
</dbReference>
<feature type="compositionally biased region" description="Low complexity" evidence="4">
    <location>
        <begin position="3335"/>
        <end position="3350"/>
    </location>
</feature>
<dbReference type="SUPFAM" id="SSF52777">
    <property type="entry name" value="CoA-dependent acyltransferases"/>
    <property type="match status" value="10"/>
</dbReference>
<keyword evidence="7" id="KW-1185">Reference proteome</keyword>
<dbReference type="Gene3D" id="3.30.559.10">
    <property type="entry name" value="Chloramphenicol acetyltransferase-like domain"/>
    <property type="match status" value="5"/>
</dbReference>
<evidence type="ECO:0000256" key="3">
    <source>
        <dbReference type="ARBA" id="ARBA00022553"/>
    </source>
</evidence>
<dbReference type="InterPro" id="IPR036736">
    <property type="entry name" value="ACP-like_sf"/>
</dbReference>
<dbReference type="GO" id="GO:0043041">
    <property type="term" value="P:amino acid activation for nonribosomal peptide biosynthetic process"/>
    <property type="evidence" value="ECO:0007669"/>
    <property type="project" value="TreeGrafter"/>
</dbReference>
<dbReference type="GO" id="GO:0008610">
    <property type="term" value="P:lipid biosynthetic process"/>
    <property type="evidence" value="ECO:0007669"/>
    <property type="project" value="UniProtKB-ARBA"/>
</dbReference>
<dbReference type="InterPro" id="IPR045851">
    <property type="entry name" value="AMP-bd_C_sf"/>
</dbReference>
<dbReference type="PROSITE" id="PS50075">
    <property type="entry name" value="CARRIER"/>
    <property type="match status" value="5"/>
</dbReference>
<dbReference type="SUPFAM" id="SSF53474">
    <property type="entry name" value="alpha/beta-Hydrolases"/>
    <property type="match status" value="1"/>
</dbReference>
<dbReference type="InterPro" id="IPR001242">
    <property type="entry name" value="Condensation_dom"/>
</dbReference>
<keyword evidence="3" id="KW-0597">Phosphoprotein</keyword>
<dbReference type="GO" id="GO:0044550">
    <property type="term" value="P:secondary metabolite biosynthetic process"/>
    <property type="evidence" value="ECO:0007669"/>
    <property type="project" value="TreeGrafter"/>
</dbReference>
<dbReference type="PANTHER" id="PTHR45527:SF1">
    <property type="entry name" value="FATTY ACID SYNTHASE"/>
    <property type="match status" value="1"/>
</dbReference>
<gene>
    <name evidence="6" type="ORF">nbrc107697_34520</name>
</gene>
<evidence type="ECO:0000313" key="7">
    <source>
        <dbReference type="Proteomes" id="UP000444980"/>
    </source>
</evidence>
<dbReference type="PROSITE" id="PS00455">
    <property type="entry name" value="AMP_BINDING"/>
    <property type="match status" value="2"/>
</dbReference>
<protein>
    <recommendedName>
        <fullName evidence="5">Carrier domain-containing protein</fullName>
    </recommendedName>
</protein>
<dbReference type="CDD" id="cd19540">
    <property type="entry name" value="LCL_NRPS-like"/>
    <property type="match status" value="3"/>
</dbReference>
<dbReference type="Gene3D" id="3.40.50.980">
    <property type="match status" value="6"/>
</dbReference>
<dbReference type="InterPro" id="IPR023213">
    <property type="entry name" value="CAT-like_dom_sf"/>
</dbReference>
<dbReference type="Pfam" id="PF00975">
    <property type="entry name" value="Thioesterase"/>
    <property type="match status" value="1"/>
</dbReference>
<feature type="domain" description="Carrier" evidence="5">
    <location>
        <begin position="1579"/>
        <end position="1654"/>
    </location>
</feature>
<dbReference type="GO" id="GO:0003824">
    <property type="term" value="F:catalytic activity"/>
    <property type="evidence" value="ECO:0007669"/>
    <property type="project" value="InterPro"/>
</dbReference>
<dbReference type="InterPro" id="IPR020845">
    <property type="entry name" value="AMP-binding_CS"/>
</dbReference>
<dbReference type="InterPro" id="IPR042099">
    <property type="entry name" value="ANL_N_sf"/>
</dbReference>
<dbReference type="Gene3D" id="3.30.300.30">
    <property type="match status" value="5"/>
</dbReference>
<dbReference type="Proteomes" id="UP000444980">
    <property type="component" value="Unassembled WGS sequence"/>
</dbReference>
<name>A0A7I9V2L9_9ACTN</name>
<comment type="caution">
    <text evidence="6">The sequence shown here is derived from an EMBL/GenBank/DDBJ whole genome shotgun (WGS) entry which is preliminary data.</text>
</comment>
<dbReference type="InterPro" id="IPR025110">
    <property type="entry name" value="AMP-bd_C"/>
</dbReference>
<feature type="domain" description="Carrier" evidence="5">
    <location>
        <begin position="509"/>
        <end position="584"/>
    </location>
</feature>
<organism evidence="6 7">
    <name type="scientific">Gordonia crocea</name>
    <dbReference type="NCBI Taxonomy" id="589162"/>
    <lineage>
        <taxon>Bacteria</taxon>
        <taxon>Bacillati</taxon>
        <taxon>Actinomycetota</taxon>
        <taxon>Actinomycetes</taxon>
        <taxon>Mycobacteriales</taxon>
        <taxon>Gordoniaceae</taxon>
        <taxon>Gordonia</taxon>
    </lineage>
</organism>
<dbReference type="Gene3D" id="2.30.38.10">
    <property type="entry name" value="Luciferase, Domain 3"/>
    <property type="match status" value="3"/>
</dbReference>
<evidence type="ECO:0000313" key="6">
    <source>
        <dbReference type="EMBL" id="GED99413.1"/>
    </source>
</evidence>
<dbReference type="GO" id="GO:0031177">
    <property type="term" value="F:phosphopantetheine binding"/>
    <property type="evidence" value="ECO:0007669"/>
    <property type="project" value="InterPro"/>
</dbReference>
<dbReference type="InterPro" id="IPR009081">
    <property type="entry name" value="PP-bd_ACP"/>
</dbReference>
<dbReference type="PANTHER" id="PTHR45527">
    <property type="entry name" value="NONRIBOSOMAL PEPTIDE SYNTHETASE"/>
    <property type="match status" value="1"/>
</dbReference>
<keyword evidence="2" id="KW-0596">Phosphopantetheine</keyword>
<evidence type="ECO:0000259" key="5">
    <source>
        <dbReference type="PROSITE" id="PS50075"/>
    </source>
</evidence>
<dbReference type="Gene3D" id="1.10.1200.10">
    <property type="entry name" value="ACP-like"/>
    <property type="match status" value="4"/>
</dbReference>
<dbReference type="NCBIfam" id="NF003417">
    <property type="entry name" value="PRK04813.1"/>
    <property type="match status" value="5"/>
</dbReference>
<comment type="cofactor">
    <cofactor evidence="1">
        <name>pantetheine 4'-phosphate</name>
        <dbReference type="ChEBI" id="CHEBI:47942"/>
    </cofactor>
</comment>
<accession>A0A7I9V2L9</accession>
<dbReference type="Pfam" id="PF00501">
    <property type="entry name" value="AMP-binding"/>
    <property type="match status" value="5"/>
</dbReference>
<dbReference type="InterPro" id="IPR001031">
    <property type="entry name" value="Thioesterase"/>
</dbReference>
<dbReference type="GO" id="GO:0072330">
    <property type="term" value="P:monocarboxylic acid biosynthetic process"/>
    <property type="evidence" value="ECO:0007669"/>
    <property type="project" value="UniProtKB-ARBA"/>
</dbReference>
<dbReference type="InterPro" id="IPR029058">
    <property type="entry name" value="AB_hydrolase_fold"/>
</dbReference>
<dbReference type="CDD" id="cd05930">
    <property type="entry name" value="A_NRPS"/>
    <property type="match status" value="2"/>
</dbReference>